<evidence type="ECO:0000313" key="1">
    <source>
        <dbReference type="EMBL" id="KAJ6637459.1"/>
    </source>
</evidence>
<evidence type="ECO:0000313" key="2">
    <source>
        <dbReference type="Proteomes" id="UP001151699"/>
    </source>
</evidence>
<protein>
    <submittedName>
        <fullName evidence="1">Uncharacterized protein</fullName>
    </submittedName>
</protein>
<accession>A0A9Q0MUK3</accession>
<sequence>MVVKNVITMDRAVIELYNGLISLRHSIRYVCTTQIWIASDHDRLV</sequence>
<proteinExistence type="predicted"/>
<reference evidence="1" key="1">
    <citation type="submission" date="2022-07" db="EMBL/GenBank/DDBJ databases">
        <authorList>
            <person name="Trinca V."/>
            <person name="Uliana J.V.C."/>
            <person name="Torres T.T."/>
            <person name="Ward R.J."/>
            <person name="Monesi N."/>
        </authorList>
    </citation>
    <scope>NUCLEOTIDE SEQUENCE</scope>
    <source>
        <strain evidence="1">HSMRA1968</strain>
        <tissue evidence="1">Whole embryos</tissue>
    </source>
</reference>
<organism evidence="1 2">
    <name type="scientific">Pseudolycoriella hygida</name>
    <dbReference type="NCBI Taxonomy" id="35572"/>
    <lineage>
        <taxon>Eukaryota</taxon>
        <taxon>Metazoa</taxon>
        <taxon>Ecdysozoa</taxon>
        <taxon>Arthropoda</taxon>
        <taxon>Hexapoda</taxon>
        <taxon>Insecta</taxon>
        <taxon>Pterygota</taxon>
        <taxon>Neoptera</taxon>
        <taxon>Endopterygota</taxon>
        <taxon>Diptera</taxon>
        <taxon>Nematocera</taxon>
        <taxon>Sciaroidea</taxon>
        <taxon>Sciaridae</taxon>
        <taxon>Pseudolycoriella</taxon>
    </lineage>
</organism>
<name>A0A9Q0MUK3_9DIPT</name>
<dbReference type="AlphaFoldDB" id="A0A9Q0MUK3"/>
<comment type="caution">
    <text evidence="1">The sequence shown here is derived from an EMBL/GenBank/DDBJ whole genome shotgun (WGS) entry which is preliminary data.</text>
</comment>
<keyword evidence="2" id="KW-1185">Reference proteome</keyword>
<dbReference type="EMBL" id="WJQU01000003">
    <property type="protein sequence ID" value="KAJ6637459.1"/>
    <property type="molecule type" value="Genomic_DNA"/>
</dbReference>
<feature type="non-terminal residue" evidence="1">
    <location>
        <position position="1"/>
    </location>
</feature>
<gene>
    <name evidence="1" type="ORF">Bhyg_10189</name>
</gene>
<dbReference type="Proteomes" id="UP001151699">
    <property type="component" value="Chromosome X"/>
</dbReference>